<proteinExistence type="predicted"/>
<sequence length="162" mass="17764">MLDYTAIVDSLQKAFAAKCIEAPEIVNNPGLSLAFKIDPVYAVGLAPAFIRNMAEWARVAPSQAHEAMLRTGNLVSRKDGSGNRESELDLMLTWPSGSRRMNGRIHVAFFLTDFLDRALALYAKAAALPLAELRIAATERERVEQFLQGKSLPQGLAYQATS</sequence>
<accession>A0A6P1ZDH1</accession>
<comment type="caution">
    <text evidence="1">The sequence shown here is derived from an EMBL/GenBank/DDBJ whole genome shotgun (WGS) entry which is preliminary data.</text>
</comment>
<evidence type="ECO:0000313" key="1">
    <source>
        <dbReference type="EMBL" id="TVM31677.1"/>
    </source>
</evidence>
<protein>
    <submittedName>
        <fullName evidence="1">Uncharacterized protein</fullName>
    </submittedName>
</protein>
<evidence type="ECO:0000313" key="2">
    <source>
        <dbReference type="Proteomes" id="UP000434052"/>
    </source>
</evidence>
<name>A0A6P1ZDH1_9BACT</name>
<dbReference type="OrthoDB" id="5459073at2"/>
<gene>
    <name evidence="1" type="ORF">DQK91_17195</name>
</gene>
<dbReference type="AlphaFoldDB" id="A0A6P1ZDH1"/>
<organism evidence="1 2">
    <name type="scientific">Oceanidesulfovibrio marinus</name>
    <dbReference type="NCBI Taxonomy" id="370038"/>
    <lineage>
        <taxon>Bacteria</taxon>
        <taxon>Pseudomonadati</taxon>
        <taxon>Thermodesulfobacteriota</taxon>
        <taxon>Desulfovibrionia</taxon>
        <taxon>Desulfovibrionales</taxon>
        <taxon>Desulfovibrionaceae</taxon>
        <taxon>Oceanidesulfovibrio</taxon>
    </lineage>
</organism>
<dbReference type="RefSeq" id="WP_144306636.1">
    <property type="nucleotide sequence ID" value="NZ_QMIF01000014.1"/>
</dbReference>
<reference evidence="1 2" key="1">
    <citation type="submission" date="2018-06" db="EMBL/GenBank/DDBJ databases">
        <title>Complete genome of Desulfovibrio marinus P48SEP.</title>
        <authorList>
            <person name="Crispim J.S."/>
            <person name="Vidigal P.M.P."/>
            <person name="Silva L.C.F."/>
            <person name="Araujo L.C."/>
            <person name="Laguardia C.N."/>
            <person name="Dias R.S."/>
            <person name="Sousa M.P."/>
            <person name="Paula S.O."/>
            <person name="Silva C."/>
        </authorList>
    </citation>
    <scope>NUCLEOTIDE SEQUENCE [LARGE SCALE GENOMIC DNA]</scope>
    <source>
        <strain evidence="1 2">P48SEP</strain>
    </source>
</reference>
<dbReference type="EMBL" id="QMIF01000014">
    <property type="protein sequence ID" value="TVM31677.1"/>
    <property type="molecule type" value="Genomic_DNA"/>
</dbReference>
<dbReference type="Proteomes" id="UP000434052">
    <property type="component" value="Unassembled WGS sequence"/>
</dbReference>